<evidence type="ECO:0000256" key="3">
    <source>
        <dbReference type="ARBA" id="ARBA00022692"/>
    </source>
</evidence>
<feature type="transmembrane region" description="Helical" evidence="6">
    <location>
        <begin position="142"/>
        <end position="164"/>
    </location>
</feature>
<accession>A0ABP9CQT5</accession>
<evidence type="ECO:0000256" key="1">
    <source>
        <dbReference type="ARBA" id="ARBA00004651"/>
    </source>
</evidence>
<feature type="transmembrane region" description="Helical" evidence="6">
    <location>
        <begin position="274"/>
        <end position="299"/>
    </location>
</feature>
<evidence type="ECO:0000256" key="5">
    <source>
        <dbReference type="ARBA" id="ARBA00023136"/>
    </source>
</evidence>
<dbReference type="Proteomes" id="UP001500839">
    <property type="component" value="Unassembled WGS sequence"/>
</dbReference>
<evidence type="ECO:0000256" key="4">
    <source>
        <dbReference type="ARBA" id="ARBA00022989"/>
    </source>
</evidence>
<feature type="transmembrane region" description="Helical" evidence="6">
    <location>
        <begin position="88"/>
        <end position="105"/>
    </location>
</feature>
<feature type="transmembrane region" description="Helical" evidence="6">
    <location>
        <begin position="373"/>
        <end position="397"/>
    </location>
</feature>
<evidence type="ECO:0000313" key="8">
    <source>
        <dbReference type="EMBL" id="GAA4814565.1"/>
    </source>
</evidence>
<feature type="transmembrane region" description="Helical" evidence="6">
    <location>
        <begin position="348"/>
        <end position="367"/>
    </location>
</feature>
<proteinExistence type="predicted"/>
<dbReference type="Pfam" id="PF07690">
    <property type="entry name" value="MFS_1"/>
    <property type="match status" value="2"/>
</dbReference>
<feature type="transmembrane region" description="Helical" evidence="6">
    <location>
        <begin position="455"/>
        <end position="476"/>
    </location>
</feature>
<evidence type="ECO:0000256" key="6">
    <source>
        <dbReference type="SAM" id="Phobius"/>
    </source>
</evidence>
<dbReference type="InterPro" id="IPR011701">
    <property type="entry name" value="MFS"/>
</dbReference>
<name>A0ABP9CQT5_9ACTN</name>
<dbReference type="InterPro" id="IPR036259">
    <property type="entry name" value="MFS_trans_sf"/>
</dbReference>
<evidence type="ECO:0000313" key="9">
    <source>
        <dbReference type="Proteomes" id="UP001500839"/>
    </source>
</evidence>
<keyword evidence="9" id="KW-1185">Reference proteome</keyword>
<dbReference type="EMBL" id="BAABKQ010000001">
    <property type="protein sequence ID" value="GAA4814565.1"/>
    <property type="molecule type" value="Genomic_DNA"/>
</dbReference>
<comment type="caution">
    <text evidence="8">The sequence shown here is derived from an EMBL/GenBank/DDBJ whole genome shotgun (WGS) entry which is preliminary data.</text>
</comment>
<evidence type="ECO:0000256" key="2">
    <source>
        <dbReference type="ARBA" id="ARBA00022448"/>
    </source>
</evidence>
<keyword evidence="4 6" id="KW-1133">Transmembrane helix</keyword>
<protein>
    <submittedName>
        <fullName evidence="8">MFS transporter</fullName>
    </submittedName>
</protein>
<gene>
    <name evidence="8" type="ORF">GCM10023353_19860</name>
</gene>
<dbReference type="InterPro" id="IPR020846">
    <property type="entry name" value="MFS_dom"/>
</dbReference>
<feature type="transmembrane region" description="Helical" evidence="6">
    <location>
        <begin position="233"/>
        <end position="254"/>
    </location>
</feature>
<keyword evidence="3 6" id="KW-0812">Transmembrane</keyword>
<reference evidence="9" key="1">
    <citation type="journal article" date="2019" name="Int. J. Syst. Evol. Microbiol.">
        <title>The Global Catalogue of Microorganisms (GCM) 10K type strain sequencing project: providing services to taxonomists for standard genome sequencing and annotation.</title>
        <authorList>
            <consortium name="The Broad Institute Genomics Platform"/>
            <consortium name="The Broad Institute Genome Sequencing Center for Infectious Disease"/>
            <person name="Wu L."/>
            <person name="Ma J."/>
        </authorList>
    </citation>
    <scope>NUCLEOTIDE SEQUENCE [LARGE SCALE GENOMIC DNA]</scope>
    <source>
        <strain evidence="9">JCM 18542</strain>
    </source>
</reference>
<comment type="subcellular location">
    <subcellularLocation>
        <location evidence="1">Cell membrane</location>
        <topology evidence="1">Multi-pass membrane protein</topology>
    </subcellularLocation>
</comment>
<dbReference type="PANTHER" id="PTHR42718">
    <property type="entry name" value="MAJOR FACILITATOR SUPERFAMILY MULTIDRUG TRANSPORTER MFSC"/>
    <property type="match status" value="1"/>
</dbReference>
<dbReference type="PANTHER" id="PTHR42718:SF9">
    <property type="entry name" value="MAJOR FACILITATOR SUPERFAMILY MULTIDRUG TRANSPORTER MFSC"/>
    <property type="match status" value="1"/>
</dbReference>
<organism evidence="8 9">
    <name type="scientific">Tomitella cavernea</name>
    <dbReference type="NCBI Taxonomy" id="1387982"/>
    <lineage>
        <taxon>Bacteria</taxon>
        <taxon>Bacillati</taxon>
        <taxon>Actinomycetota</taxon>
        <taxon>Actinomycetes</taxon>
        <taxon>Mycobacteriales</taxon>
        <taxon>Tomitella</taxon>
    </lineage>
</organism>
<feature type="transmembrane region" description="Helical" evidence="6">
    <location>
        <begin position="319"/>
        <end position="341"/>
    </location>
</feature>
<keyword evidence="2" id="KW-0813">Transport</keyword>
<feature type="transmembrane region" description="Helical" evidence="6">
    <location>
        <begin position="176"/>
        <end position="194"/>
    </location>
</feature>
<feature type="transmembrane region" description="Helical" evidence="6">
    <location>
        <begin position="58"/>
        <end position="76"/>
    </location>
</feature>
<dbReference type="PROSITE" id="PS50850">
    <property type="entry name" value="MFS"/>
    <property type="match status" value="1"/>
</dbReference>
<sequence length="514" mass="52800">MTTAPLTPAPAAPDGGWTPRLGFSLLSMVLILELLSASYLMISMALPTISQHYETDQTAWMMTGFLLVGAVSAPLLGKAADMVGKRKVLLACVAVATVGFLISAVAPTYGIMILGRALGGFLIPPLFLTYSLIRDVFPRRTIALAVSISTAGMGLVAIPTPFLAGWLIDDFGWRSMFWFCTIILAVMGVLVRISTPETPVRTRSHIDIVGAVLIGGGLAGILLGVSFGPTWGWSAPGTLVALIGGVVLLAAWLVSASKIPEPLISLSLLRRRSVLLIVVSAGCIYGVSTLFSTILPYVVMMSDKLGLGYGFGVDHEGFAVFQVPTGGMTMVGGLIVGFLVGRGSRPRLTMAAGMLAAGVGAALSGINLASEPYLLVCAGLVGLGMGLSYASIPNLLIEAVAPQLQASTASIVAAVQSVLPGILSVIMFTVLNGSFKADLPVEVTQGAAIYTSQGWTVAFLMTAVVALAGLVAAVLLPKKFAQATAQGPDDAAAITIAASGAVPSVDEAGAAARV</sequence>
<feature type="domain" description="Major facilitator superfamily (MFS) profile" evidence="7">
    <location>
        <begin position="22"/>
        <end position="481"/>
    </location>
</feature>
<feature type="transmembrane region" description="Helical" evidence="6">
    <location>
        <begin position="409"/>
        <end position="435"/>
    </location>
</feature>
<evidence type="ECO:0000259" key="7">
    <source>
        <dbReference type="PROSITE" id="PS50850"/>
    </source>
</evidence>
<feature type="transmembrane region" description="Helical" evidence="6">
    <location>
        <begin position="111"/>
        <end position="130"/>
    </location>
</feature>
<dbReference type="Gene3D" id="1.20.1250.20">
    <property type="entry name" value="MFS general substrate transporter like domains"/>
    <property type="match status" value="2"/>
</dbReference>
<dbReference type="RefSeq" id="WP_200175943.1">
    <property type="nucleotide sequence ID" value="NZ_BAABKQ010000001.1"/>
</dbReference>
<keyword evidence="5 6" id="KW-0472">Membrane</keyword>
<feature type="transmembrane region" description="Helical" evidence="6">
    <location>
        <begin position="206"/>
        <end position="227"/>
    </location>
</feature>
<feature type="transmembrane region" description="Helical" evidence="6">
    <location>
        <begin position="21"/>
        <end position="46"/>
    </location>
</feature>
<dbReference type="SUPFAM" id="SSF103473">
    <property type="entry name" value="MFS general substrate transporter"/>
    <property type="match status" value="2"/>
</dbReference>